<feature type="compositionally biased region" description="Basic and acidic residues" evidence="1">
    <location>
        <begin position="330"/>
        <end position="340"/>
    </location>
</feature>
<comment type="caution">
    <text evidence="2">The sequence shown here is derived from an EMBL/GenBank/DDBJ whole genome shotgun (WGS) entry which is preliminary data.</text>
</comment>
<proteinExistence type="predicted"/>
<evidence type="ECO:0000256" key="1">
    <source>
        <dbReference type="SAM" id="MobiDB-lite"/>
    </source>
</evidence>
<feature type="compositionally biased region" description="Basic residues" evidence="1">
    <location>
        <begin position="304"/>
        <end position="319"/>
    </location>
</feature>
<feature type="region of interest" description="Disordered" evidence="1">
    <location>
        <begin position="1"/>
        <end position="25"/>
    </location>
</feature>
<dbReference type="EMBL" id="JAVHNS010000004">
    <property type="protein sequence ID" value="KAK6358027.1"/>
    <property type="molecule type" value="Genomic_DNA"/>
</dbReference>
<gene>
    <name evidence="2" type="ORF">TWF730_007381</name>
</gene>
<dbReference type="AlphaFoldDB" id="A0AAV9VBG1"/>
<evidence type="ECO:0000313" key="3">
    <source>
        <dbReference type="Proteomes" id="UP001373714"/>
    </source>
</evidence>
<evidence type="ECO:0000313" key="2">
    <source>
        <dbReference type="EMBL" id="KAK6358027.1"/>
    </source>
</evidence>
<accession>A0AAV9VBG1</accession>
<feature type="region of interest" description="Disordered" evidence="1">
    <location>
        <begin position="274"/>
        <end position="340"/>
    </location>
</feature>
<feature type="region of interest" description="Disordered" evidence="1">
    <location>
        <begin position="197"/>
        <end position="234"/>
    </location>
</feature>
<feature type="compositionally biased region" description="Polar residues" evidence="1">
    <location>
        <begin position="65"/>
        <end position="79"/>
    </location>
</feature>
<feature type="region of interest" description="Disordered" evidence="1">
    <location>
        <begin position="58"/>
        <end position="86"/>
    </location>
</feature>
<sequence length="340" mass="37895">MSTQNPKSRKRMRSPPADRRVDEDNHLRNLALEEEMLDIVIQKTEEAALAALFSKLRSHEPIGPSTPTKLEPSSHSSIITDPEKPPLFHLTKIKPERIPHQKFYPTAAIIDHLNLNKQEWKHITQSIKHWAASNFQHFKVKDEGSGTPRANWCRIITEHLRGSLDPIVLQKLDGKAADAGFLLFKWSERYHSSRRGGDAFGDNYDVAPGPQDEDGNGDDMDSDGGNSDVAAPHMEPIGSSIPDGSRALLLQAAVGMPLTPAAVVPKPKITVYNREEPNSKRRRVSVAKTSDPRNRCSRVEVMPMKHKKPESRYSARVRRAGGGSSGKRLGKGDHPIKMEE</sequence>
<dbReference type="Proteomes" id="UP001373714">
    <property type="component" value="Unassembled WGS sequence"/>
</dbReference>
<feature type="compositionally biased region" description="Basic and acidic residues" evidence="1">
    <location>
        <begin position="16"/>
        <end position="25"/>
    </location>
</feature>
<protein>
    <submittedName>
        <fullName evidence="2">Uncharacterized protein</fullName>
    </submittedName>
</protein>
<feature type="compositionally biased region" description="Acidic residues" evidence="1">
    <location>
        <begin position="211"/>
        <end position="222"/>
    </location>
</feature>
<reference evidence="2 3" key="1">
    <citation type="submission" date="2019-10" db="EMBL/GenBank/DDBJ databases">
        <authorList>
            <person name="Palmer J.M."/>
        </authorList>
    </citation>
    <scope>NUCLEOTIDE SEQUENCE [LARGE SCALE GENOMIC DNA]</scope>
    <source>
        <strain evidence="2 3">TWF730</strain>
    </source>
</reference>
<keyword evidence="3" id="KW-1185">Reference proteome</keyword>
<organism evidence="2 3">
    <name type="scientific">Orbilia blumenaviensis</name>
    <dbReference type="NCBI Taxonomy" id="1796055"/>
    <lineage>
        <taxon>Eukaryota</taxon>
        <taxon>Fungi</taxon>
        <taxon>Dikarya</taxon>
        <taxon>Ascomycota</taxon>
        <taxon>Pezizomycotina</taxon>
        <taxon>Orbiliomycetes</taxon>
        <taxon>Orbiliales</taxon>
        <taxon>Orbiliaceae</taxon>
        <taxon>Orbilia</taxon>
    </lineage>
</organism>
<name>A0AAV9VBG1_9PEZI</name>